<dbReference type="FunFam" id="3.40.50.1970:FF:000003">
    <property type="entry name" value="Alcohol dehydrogenase, iron-containing"/>
    <property type="match status" value="1"/>
</dbReference>
<feature type="domain" description="Fe-containing alcohol dehydrogenase-like C-terminal" evidence="6">
    <location>
        <begin position="192"/>
        <end position="393"/>
    </location>
</feature>
<comment type="cofactor">
    <cofactor evidence="1">
        <name>Fe cation</name>
        <dbReference type="ChEBI" id="CHEBI:24875"/>
    </cofactor>
</comment>
<evidence type="ECO:0000256" key="2">
    <source>
        <dbReference type="ARBA" id="ARBA00007358"/>
    </source>
</evidence>
<dbReference type="PROSITE" id="PS00913">
    <property type="entry name" value="ADH_IRON_1"/>
    <property type="match status" value="1"/>
</dbReference>
<keyword evidence="3" id="KW-0560">Oxidoreductase</keyword>
<dbReference type="RefSeq" id="WP_015949203.1">
    <property type="nucleotide sequence ID" value="NC_011768.1"/>
</dbReference>
<protein>
    <submittedName>
        <fullName evidence="7">Iron-containing alcohol dehydrogenase</fullName>
    </submittedName>
</protein>
<evidence type="ECO:0000313" key="7">
    <source>
        <dbReference type="EMBL" id="ACL06157.1"/>
    </source>
</evidence>
<evidence type="ECO:0000313" key="8">
    <source>
        <dbReference type="Proteomes" id="UP000000739"/>
    </source>
</evidence>
<dbReference type="CDD" id="cd14865">
    <property type="entry name" value="Fe-ADH-like"/>
    <property type="match status" value="1"/>
</dbReference>
<dbReference type="HOGENOM" id="CLU_007207_0_0_7"/>
<dbReference type="InterPro" id="IPR001670">
    <property type="entry name" value="ADH_Fe/GldA"/>
</dbReference>
<dbReference type="Gene3D" id="3.40.50.1970">
    <property type="match status" value="1"/>
</dbReference>
<dbReference type="FunFam" id="1.20.1090.10:FF:000001">
    <property type="entry name" value="Aldehyde-alcohol dehydrogenase"/>
    <property type="match status" value="1"/>
</dbReference>
<accession>B8FCJ4</accession>
<keyword evidence="8" id="KW-1185">Reference proteome</keyword>
<dbReference type="KEGG" id="dal:Dalk_4478"/>
<dbReference type="InterPro" id="IPR056798">
    <property type="entry name" value="ADH_Fe_C"/>
</dbReference>
<dbReference type="AlphaFoldDB" id="B8FCJ4"/>
<evidence type="ECO:0000259" key="6">
    <source>
        <dbReference type="Pfam" id="PF25137"/>
    </source>
</evidence>
<proteinExistence type="inferred from homology"/>
<sequence length="396" mass="42063">MIPSYYEYYNPVKVVAGNKAVDNLPYELEQLGAKRPLVVTDQGVVGAGLMQIVADAFHGQEAVLAAVYEDTPPDSSVEVVNEVAKLYRKNKCDSIVGLGGGSAIDTAKAVNIVVTEDVDDLIKLMGAEVLKKELQPFIAIPTTAGTGSEVTLVAVVADTKRGIKMPFTSYHLLPRVAILDPRMTLTMPPKITAATGMDAMTHAVEAYTCIQKNPLSDAHATAAIALIRDNLLTAVEKGSNKAARFAMANASLLAGAAFSNAMVGIVHALAHGLGGVCHVPHGVANTIFLPFGMEFNLDKTGDLYGELLLPLAGEDIYLNTPKKDRPARAVEAVRDLNRRLNKACGLPITLKQAGVPLDKLEEAATAVLNDGAVTYNPKAVSYEDALSIVKAAYDWL</sequence>
<dbReference type="eggNOG" id="COG1454">
    <property type="taxonomic scope" value="Bacteria"/>
</dbReference>
<dbReference type="GO" id="GO:0046872">
    <property type="term" value="F:metal ion binding"/>
    <property type="evidence" value="ECO:0007669"/>
    <property type="project" value="InterPro"/>
</dbReference>
<name>B8FCJ4_DESAL</name>
<evidence type="ECO:0000259" key="5">
    <source>
        <dbReference type="Pfam" id="PF00465"/>
    </source>
</evidence>
<dbReference type="PANTHER" id="PTHR11496">
    <property type="entry name" value="ALCOHOL DEHYDROGENASE"/>
    <property type="match status" value="1"/>
</dbReference>
<evidence type="ECO:0000256" key="3">
    <source>
        <dbReference type="ARBA" id="ARBA00023002"/>
    </source>
</evidence>
<evidence type="ECO:0000256" key="4">
    <source>
        <dbReference type="ARBA" id="ARBA00023027"/>
    </source>
</evidence>
<gene>
    <name evidence="7" type="ordered locus">Dalk_4478</name>
</gene>
<evidence type="ECO:0000256" key="1">
    <source>
        <dbReference type="ARBA" id="ARBA00001962"/>
    </source>
</evidence>
<dbReference type="InterPro" id="IPR039697">
    <property type="entry name" value="Alcohol_dehydrogenase_Fe"/>
</dbReference>
<dbReference type="Gene3D" id="1.20.1090.10">
    <property type="entry name" value="Dehydroquinate synthase-like - alpha domain"/>
    <property type="match status" value="1"/>
</dbReference>
<dbReference type="Pfam" id="PF25137">
    <property type="entry name" value="ADH_Fe_C"/>
    <property type="match status" value="1"/>
</dbReference>
<keyword evidence="4" id="KW-0520">NAD</keyword>
<dbReference type="SUPFAM" id="SSF56796">
    <property type="entry name" value="Dehydroquinate synthase-like"/>
    <property type="match status" value="1"/>
</dbReference>
<dbReference type="EMBL" id="CP001322">
    <property type="protein sequence ID" value="ACL06157.1"/>
    <property type="molecule type" value="Genomic_DNA"/>
</dbReference>
<dbReference type="GO" id="GO:0004022">
    <property type="term" value="F:alcohol dehydrogenase (NAD+) activity"/>
    <property type="evidence" value="ECO:0007669"/>
    <property type="project" value="TreeGrafter"/>
</dbReference>
<organism evidence="7 8">
    <name type="scientific">Desulfatibacillum aliphaticivorans</name>
    <dbReference type="NCBI Taxonomy" id="218208"/>
    <lineage>
        <taxon>Bacteria</taxon>
        <taxon>Pseudomonadati</taxon>
        <taxon>Thermodesulfobacteriota</taxon>
        <taxon>Desulfobacteria</taxon>
        <taxon>Desulfobacterales</taxon>
        <taxon>Desulfatibacillaceae</taxon>
        <taxon>Desulfatibacillum</taxon>
    </lineage>
</organism>
<reference evidence="7 8" key="1">
    <citation type="journal article" date="2012" name="Environ. Microbiol.">
        <title>The genome sequence of Desulfatibacillum alkenivorans AK-01: a blueprint for anaerobic alkane oxidation.</title>
        <authorList>
            <person name="Callaghan A.V."/>
            <person name="Morris B.E."/>
            <person name="Pereira I.A."/>
            <person name="McInerney M.J."/>
            <person name="Austin R.N."/>
            <person name="Groves J.T."/>
            <person name="Kukor J.J."/>
            <person name="Suflita J.M."/>
            <person name="Young L.Y."/>
            <person name="Zylstra G.J."/>
            <person name="Wawrik B."/>
        </authorList>
    </citation>
    <scope>NUCLEOTIDE SEQUENCE [LARGE SCALE GENOMIC DNA]</scope>
    <source>
        <strain evidence="7 8">AK-01</strain>
    </source>
</reference>
<dbReference type="PROSITE" id="PS00060">
    <property type="entry name" value="ADH_IRON_2"/>
    <property type="match status" value="1"/>
</dbReference>
<dbReference type="InterPro" id="IPR018211">
    <property type="entry name" value="ADH_Fe_CS"/>
</dbReference>
<dbReference type="Pfam" id="PF00465">
    <property type="entry name" value="Fe-ADH"/>
    <property type="match status" value="1"/>
</dbReference>
<dbReference type="PANTHER" id="PTHR11496:SF102">
    <property type="entry name" value="ALCOHOL DEHYDROGENASE 4"/>
    <property type="match status" value="1"/>
</dbReference>
<comment type="similarity">
    <text evidence="2">Belongs to the iron-containing alcohol dehydrogenase family.</text>
</comment>
<feature type="domain" description="Alcohol dehydrogenase iron-type/glycerol dehydrogenase GldA" evidence="5">
    <location>
        <begin position="11"/>
        <end position="181"/>
    </location>
</feature>
<dbReference type="Proteomes" id="UP000000739">
    <property type="component" value="Chromosome"/>
</dbReference>